<dbReference type="InParanoid" id="A0A286UD15"/>
<gene>
    <name evidence="3" type="ORF">PNOK_0755000</name>
</gene>
<dbReference type="Proteomes" id="UP000217199">
    <property type="component" value="Unassembled WGS sequence"/>
</dbReference>
<sequence>MAVSVYHPPYASNNPNNKFGVIGDAHNDVNRANHRPPRLSSSPDPSLVPLPDSPGPISLTIQSESTQSFFHILPIELIILIFSFCIDDDADAPAILTRVCRQWREIMNDLPSLWSRLRLSDICFNAKRLQAKVELWASRRISLSRNQEPIELPLDIDLDTRYRDSVIPLLSYIIPTADRWNVVSYMFSRMRLLFTKDATKANLQTLLVTLTPRRSLEKGDLSDSLSSPSPRAYWGGREDPTMKDFSKSRKAGEHLKEIYVLGVRCLPTPEVLLPFTTVTMLVLMNSSTECDFPMHQVVPFLGAFPALELLEMANFNELFRVLSPEYRPNCQSIEPAVLPYLKRINVRGICSSRCLFSHLYAPRLETLVIVHVNSSRRFDHPLPGEPGDSDDEAHDFSRSPWTDHATGMGLRKMFAYREGYNEPVLRELIMDYADLRTKDFKWLFSRLTRLEKFHIVASDMSDNVIRALTVDGNTDYCPPSAPNLECAAAPIPILPKLTQLRLAKCQRISGSEILRMVASRITAAAHKRTSPIEELIITRCSGVTPSHHRELQSIFPENGRLTYAHG</sequence>
<dbReference type="AlphaFoldDB" id="A0A286UD15"/>
<dbReference type="SUPFAM" id="SSF81383">
    <property type="entry name" value="F-box domain"/>
    <property type="match status" value="1"/>
</dbReference>
<dbReference type="OrthoDB" id="3359674at2759"/>
<dbReference type="PROSITE" id="PS50181">
    <property type="entry name" value="FBOX"/>
    <property type="match status" value="1"/>
</dbReference>
<evidence type="ECO:0000259" key="2">
    <source>
        <dbReference type="PROSITE" id="PS50181"/>
    </source>
</evidence>
<dbReference type="SUPFAM" id="SSF52047">
    <property type="entry name" value="RNI-like"/>
    <property type="match status" value="1"/>
</dbReference>
<feature type="domain" description="F-box" evidence="2">
    <location>
        <begin position="67"/>
        <end position="117"/>
    </location>
</feature>
<dbReference type="Pfam" id="PF12937">
    <property type="entry name" value="F-box-like"/>
    <property type="match status" value="1"/>
</dbReference>
<reference evidence="3 4" key="1">
    <citation type="journal article" date="2017" name="Mol. Ecol.">
        <title>Comparative and population genomic landscape of Phellinus noxius: A hypervariable fungus causing root rot in trees.</title>
        <authorList>
            <person name="Chung C.L."/>
            <person name="Lee T.J."/>
            <person name="Akiba M."/>
            <person name="Lee H.H."/>
            <person name="Kuo T.H."/>
            <person name="Liu D."/>
            <person name="Ke H.M."/>
            <person name="Yokoi T."/>
            <person name="Roa M.B."/>
            <person name="Lu M.J."/>
            <person name="Chang Y.Y."/>
            <person name="Ann P.J."/>
            <person name="Tsai J.N."/>
            <person name="Chen C.Y."/>
            <person name="Tzean S.S."/>
            <person name="Ota Y."/>
            <person name="Hattori T."/>
            <person name="Sahashi N."/>
            <person name="Liou R.F."/>
            <person name="Kikuchi T."/>
            <person name="Tsai I.J."/>
        </authorList>
    </citation>
    <scope>NUCLEOTIDE SEQUENCE [LARGE SCALE GENOMIC DNA]</scope>
    <source>
        <strain evidence="3 4">FFPRI411160</strain>
    </source>
</reference>
<evidence type="ECO:0000313" key="3">
    <source>
        <dbReference type="EMBL" id="PAV17486.1"/>
    </source>
</evidence>
<dbReference type="STRING" id="2282107.A0A286UD15"/>
<dbReference type="EMBL" id="NBII01000007">
    <property type="protein sequence ID" value="PAV17486.1"/>
    <property type="molecule type" value="Genomic_DNA"/>
</dbReference>
<dbReference type="InterPro" id="IPR036047">
    <property type="entry name" value="F-box-like_dom_sf"/>
</dbReference>
<feature type="region of interest" description="Disordered" evidence="1">
    <location>
        <begin position="21"/>
        <end position="47"/>
    </location>
</feature>
<comment type="caution">
    <text evidence="3">The sequence shown here is derived from an EMBL/GenBank/DDBJ whole genome shotgun (WGS) entry which is preliminary data.</text>
</comment>
<protein>
    <recommendedName>
        <fullName evidence="2">F-box domain-containing protein</fullName>
    </recommendedName>
</protein>
<evidence type="ECO:0000313" key="4">
    <source>
        <dbReference type="Proteomes" id="UP000217199"/>
    </source>
</evidence>
<dbReference type="InterPro" id="IPR001810">
    <property type="entry name" value="F-box_dom"/>
</dbReference>
<keyword evidence="4" id="KW-1185">Reference proteome</keyword>
<organism evidence="3 4">
    <name type="scientific">Pyrrhoderma noxium</name>
    <dbReference type="NCBI Taxonomy" id="2282107"/>
    <lineage>
        <taxon>Eukaryota</taxon>
        <taxon>Fungi</taxon>
        <taxon>Dikarya</taxon>
        <taxon>Basidiomycota</taxon>
        <taxon>Agaricomycotina</taxon>
        <taxon>Agaricomycetes</taxon>
        <taxon>Hymenochaetales</taxon>
        <taxon>Hymenochaetaceae</taxon>
        <taxon>Pyrrhoderma</taxon>
    </lineage>
</organism>
<dbReference type="Gene3D" id="1.20.1280.50">
    <property type="match status" value="1"/>
</dbReference>
<evidence type="ECO:0000256" key="1">
    <source>
        <dbReference type="SAM" id="MobiDB-lite"/>
    </source>
</evidence>
<proteinExistence type="predicted"/>
<name>A0A286UD15_9AGAM</name>
<accession>A0A286UD15</accession>